<organism evidence="1 2">
    <name type="scientific">Alkalimarinus sediminis</name>
    <dbReference type="NCBI Taxonomy" id="1632866"/>
    <lineage>
        <taxon>Bacteria</taxon>
        <taxon>Pseudomonadati</taxon>
        <taxon>Pseudomonadota</taxon>
        <taxon>Gammaproteobacteria</taxon>
        <taxon>Alteromonadales</taxon>
        <taxon>Alteromonadaceae</taxon>
        <taxon>Alkalimarinus</taxon>
    </lineage>
</organism>
<dbReference type="Proteomes" id="UP001164472">
    <property type="component" value="Chromosome"/>
</dbReference>
<accession>A0A9E8HU53</accession>
<dbReference type="PANTHER" id="PTHR36529:SF1">
    <property type="entry name" value="GLYCOSYLTRANSFERASE"/>
    <property type="match status" value="1"/>
</dbReference>
<dbReference type="RefSeq" id="WP_251810398.1">
    <property type="nucleotide sequence ID" value="NZ_CP101527.1"/>
</dbReference>
<dbReference type="KEGG" id="asem:NNL22_04110"/>
<dbReference type="InterPro" id="IPR018641">
    <property type="entry name" value="Trfase_1_rSAM/seldom-assoc"/>
</dbReference>
<evidence type="ECO:0000313" key="1">
    <source>
        <dbReference type="EMBL" id="UZW75779.1"/>
    </source>
</evidence>
<name>A0A9E8HU53_9ALTE</name>
<dbReference type="Pfam" id="PF09837">
    <property type="entry name" value="DUF2064"/>
    <property type="match status" value="1"/>
</dbReference>
<sequence>MTDTLLIQFAKWPQLGKVKTRLAKKMGEQAAYDAHVELTQSVLTNLTSSNVGSVELCFDQLLAENAEAKALIEHCHQRLVPITSQKGSDLGARMYHALSCGLKRYSKVIIVGSDCPTVDKAYLEQATQTLNSKDLVLGPAEDGGYVLIGARKTKPGLLDDIAWGEGTVLNSTIERAVNCGLTYQLLSVTWDVDEYDDYLRWKK</sequence>
<dbReference type="NCBIfam" id="TIGR04282">
    <property type="entry name" value="glyco_like_cofC"/>
    <property type="match status" value="1"/>
</dbReference>
<dbReference type="EMBL" id="CP101527">
    <property type="protein sequence ID" value="UZW75779.1"/>
    <property type="molecule type" value="Genomic_DNA"/>
</dbReference>
<gene>
    <name evidence="1" type="ORF">NNL22_04110</name>
</gene>
<keyword evidence="2" id="KW-1185">Reference proteome</keyword>
<dbReference type="AlphaFoldDB" id="A0A9E8HU53"/>
<protein>
    <submittedName>
        <fullName evidence="1">TIGR04282 family arsenosugar biosynthesis glycosyltransferase</fullName>
    </submittedName>
</protein>
<dbReference type="SUPFAM" id="SSF53448">
    <property type="entry name" value="Nucleotide-diphospho-sugar transferases"/>
    <property type="match status" value="1"/>
</dbReference>
<proteinExistence type="predicted"/>
<dbReference type="Gene3D" id="3.90.550.10">
    <property type="entry name" value="Spore Coat Polysaccharide Biosynthesis Protein SpsA, Chain A"/>
    <property type="match status" value="1"/>
</dbReference>
<reference evidence="1" key="1">
    <citation type="submission" date="2022-07" db="EMBL/GenBank/DDBJ databases">
        <title>Alkalimarinus sp. nov., isolated from gut of a Alitta virens.</title>
        <authorList>
            <person name="Yang A.I."/>
            <person name="Shin N.-R."/>
        </authorList>
    </citation>
    <scope>NUCLEOTIDE SEQUENCE</scope>
    <source>
        <strain evidence="1">FA028</strain>
    </source>
</reference>
<evidence type="ECO:0000313" key="2">
    <source>
        <dbReference type="Proteomes" id="UP001164472"/>
    </source>
</evidence>
<dbReference type="InterPro" id="IPR029044">
    <property type="entry name" value="Nucleotide-diphossugar_trans"/>
</dbReference>
<dbReference type="PANTHER" id="PTHR36529">
    <property type="entry name" value="SLL1095 PROTEIN"/>
    <property type="match status" value="1"/>
</dbReference>